<evidence type="ECO:0000313" key="9">
    <source>
        <dbReference type="EnsemblMetazoa" id="CJA07540b.1"/>
    </source>
</evidence>
<keyword evidence="3 8" id="KW-0285">Flavoprotein</keyword>
<dbReference type="SUPFAM" id="SSF51905">
    <property type="entry name" value="FAD/NAD(P)-binding domain"/>
    <property type="match status" value="2"/>
</dbReference>
<comment type="similarity">
    <text evidence="2 8">Belongs to the FMO family.</text>
</comment>
<dbReference type="Pfam" id="PF00743">
    <property type="entry name" value="FMO-like"/>
    <property type="match status" value="2"/>
</dbReference>
<evidence type="ECO:0000256" key="3">
    <source>
        <dbReference type="ARBA" id="ARBA00022630"/>
    </source>
</evidence>
<keyword evidence="4 8" id="KW-0274">FAD</keyword>
<protein>
    <recommendedName>
        <fullName evidence="8">Flavin-containing monooxygenase</fullName>
        <ecNumber evidence="8">1.-.-.-</ecNumber>
    </recommendedName>
</protein>
<proteinExistence type="inferred from homology"/>
<evidence type="ECO:0000256" key="1">
    <source>
        <dbReference type="ARBA" id="ARBA00001974"/>
    </source>
</evidence>
<accession>A0A8R1DNA3</accession>
<dbReference type="InterPro" id="IPR036188">
    <property type="entry name" value="FAD/NAD-bd_sf"/>
</dbReference>
<dbReference type="GO" id="GO:0050661">
    <property type="term" value="F:NADP binding"/>
    <property type="evidence" value="ECO:0007669"/>
    <property type="project" value="InterPro"/>
</dbReference>
<dbReference type="Gene3D" id="3.50.50.60">
    <property type="entry name" value="FAD/NAD(P)-binding domain"/>
    <property type="match status" value="2"/>
</dbReference>
<keyword evidence="6 8" id="KW-0560">Oxidoreductase</keyword>
<dbReference type="EC" id="1.-.-.-" evidence="8"/>
<dbReference type="GO" id="GO:0004499">
    <property type="term" value="F:N,N-dimethylaniline monooxygenase activity"/>
    <property type="evidence" value="ECO:0007669"/>
    <property type="project" value="InterPro"/>
</dbReference>
<evidence type="ECO:0000313" key="10">
    <source>
        <dbReference type="Proteomes" id="UP000005237"/>
    </source>
</evidence>
<evidence type="ECO:0000256" key="7">
    <source>
        <dbReference type="ARBA" id="ARBA00023033"/>
    </source>
</evidence>
<dbReference type="PRINTS" id="PR00370">
    <property type="entry name" value="FMOXYGENASE"/>
</dbReference>
<keyword evidence="7 8" id="KW-0503">Monooxygenase</keyword>
<comment type="cofactor">
    <cofactor evidence="1 8">
        <name>FAD</name>
        <dbReference type="ChEBI" id="CHEBI:57692"/>
    </cofactor>
</comment>
<dbReference type="PIRSF" id="PIRSF000332">
    <property type="entry name" value="FMO"/>
    <property type="match status" value="1"/>
</dbReference>
<keyword evidence="10" id="KW-1185">Reference proteome</keyword>
<evidence type="ECO:0000256" key="5">
    <source>
        <dbReference type="ARBA" id="ARBA00022857"/>
    </source>
</evidence>
<dbReference type="Proteomes" id="UP000005237">
    <property type="component" value="Unassembled WGS sequence"/>
</dbReference>
<dbReference type="InterPro" id="IPR000960">
    <property type="entry name" value="Flavin_mOase"/>
</dbReference>
<keyword evidence="5" id="KW-0521">NADP</keyword>
<evidence type="ECO:0000256" key="8">
    <source>
        <dbReference type="RuleBase" id="RU361177"/>
    </source>
</evidence>
<evidence type="ECO:0000256" key="4">
    <source>
        <dbReference type="ARBA" id="ARBA00022827"/>
    </source>
</evidence>
<evidence type="ECO:0000256" key="6">
    <source>
        <dbReference type="ARBA" id="ARBA00023002"/>
    </source>
</evidence>
<evidence type="ECO:0000256" key="2">
    <source>
        <dbReference type="ARBA" id="ARBA00009183"/>
    </source>
</evidence>
<dbReference type="GO" id="GO:0050660">
    <property type="term" value="F:flavin adenine dinucleotide binding"/>
    <property type="evidence" value="ECO:0007669"/>
    <property type="project" value="InterPro"/>
</dbReference>
<reference evidence="9" key="2">
    <citation type="submission" date="2022-06" db="UniProtKB">
        <authorList>
            <consortium name="EnsemblMetazoa"/>
        </authorList>
    </citation>
    <scope>IDENTIFICATION</scope>
    <source>
        <strain evidence="9">DF5081</strain>
    </source>
</reference>
<sequence length="400" mass="45088">MQFTKKVCVIGAGAAGLVAAKHAIREGHEVDIFEQTDQVGGTWVYSEETGCHSSMYKVMKTNLPKEAMLFQDVPFHEDLPSFMSHESVLEYLIEYSNDLPIKFNTTVTNVTTIKNSVVTDSFYNVVFVCNGHFFEPLNPYDSSKFKGRILHSHDYREAEDFKDKNVVIVGAGPSGIDITLQVAQTAKKVTLISKKAAYPVLPKTVVQVATHVKEVDETGVVTVEGDHFEADAIIVCTGYVFKFPFLDSSLIQLKHNELMVSPLYQHLCHVDHPTSLFFVGLPLGTITFPLFEVQVKYALSLIAGKGKLPSDATIHNFEDARLHGLQNPAAFHTMVEDQWEYMAELAEMGGFEPWEYMETIRKLYAYIMTERRKNVIGYKLVNFELSKDEKEFKVVDFASQ</sequence>
<organism evidence="9 10">
    <name type="scientific">Caenorhabditis japonica</name>
    <dbReference type="NCBI Taxonomy" id="281687"/>
    <lineage>
        <taxon>Eukaryota</taxon>
        <taxon>Metazoa</taxon>
        <taxon>Ecdysozoa</taxon>
        <taxon>Nematoda</taxon>
        <taxon>Chromadorea</taxon>
        <taxon>Rhabditida</taxon>
        <taxon>Rhabditina</taxon>
        <taxon>Rhabditomorpha</taxon>
        <taxon>Rhabditoidea</taxon>
        <taxon>Rhabditidae</taxon>
        <taxon>Peloderinae</taxon>
        <taxon>Caenorhabditis</taxon>
    </lineage>
</organism>
<dbReference type="FunFam" id="3.50.50.60:FF:000138">
    <property type="entry name" value="Flavin-containing monooxygenase"/>
    <property type="match status" value="1"/>
</dbReference>
<dbReference type="EnsemblMetazoa" id="CJA07540b.1">
    <property type="protein sequence ID" value="CJA07540b.1"/>
    <property type="gene ID" value="WBGene00126744"/>
</dbReference>
<dbReference type="PANTHER" id="PTHR23023">
    <property type="entry name" value="DIMETHYLANILINE MONOOXYGENASE"/>
    <property type="match status" value="1"/>
</dbReference>
<reference evidence="10" key="1">
    <citation type="submission" date="2010-08" db="EMBL/GenBank/DDBJ databases">
        <authorList>
            <consortium name="Caenorhabditis japonica Sequencing Consortium"/>
            <person name="Wilson R.K."/>
        </authorList>
    </citation>
    <scope>NUCLEOTIDE SEQUENCE [LARGE SCALE GENOMIC DNA]</scope>
    <source>
        <strain evidence="10">DF5081</strain>
    </source>
</reference>
<dbReference type="InterPro" id="IPR050346">
    <property type="entry name" value="FMO-like"/>
</dbReference>
<name>A0A8R1DNA3_CAEJA</name>
<dbReference type="InterPro" id="IPR020946">
    <property type="entry name" value="Flavin_mOase-like"/>
</dbReference>
<dbReference type="AlphaFoldDB" id="A0A8R1DNA3"/>